<comment type="pathway">
    <text evidence="1">Cofactor biosynthesis; tetrahydrofolate biosynthesis; 5,6,7,8-tetrahydrofolate from 7,8-dihydrofolate: step 1/1.</text>
</comment>
<feature type="domain" description="DHFR" evidence="7">
    <location>
        <begin position="1"/>
        <end position="140"/>
    </location>
</feature>
<reference evidence="8" key="1">
    <citation type="submission" date="2021-06" db="EMBL/GenBank/DDBJ databases">
        <authorList>
            <person name="Kallberg Y."/>
            <person name="Tangrot J."/>
            <person name="Rosling A."/>
        </authorList>
    </citation>
    <scope>NUCLEOTIDE SEQUENCE</scope>
    <source>
        <strain evidence="8">AZ414A</strain>
    </source>
</reference>
<dbReference type="InterPro" id="IPR012259">
    <property type="entry name" value="DHFR"/>
</dbReference>
<evidence type="ECO:0000313" key="9">
    <source>
        <dbReference type="Proteomes" id="UP000789706"/>
    </source>
</evidence>
<keyword evidence="9" id="KW-1185">Reference proteome</keyword>
<dbReference type="PANTHER" id="PTHR48069">
    <property type="entry name" value="DIHYDROFOLATE REDUCTASE"/>
    <property type="match status" value="1"/>
</dbReference>
<dbReference type="PANTHER" id="PTHR48069:SF3">
    <property type="entry name" value="DIHYDROFOLATE REDUCTASE"/>
    <property type="match status" value="1"/>
</dbReference>
<protein>
    <recommendedName>
        <fullName evidence="3">Dihydrofolate reductase</fullName>
        <ecNumber evidence="2">1.5.1.3</ecNumber>
    </recommendedName>
</protein>
<keyword evidence="5" id="KW-0521">NADP</keyword>
<dbReference type="CDD" id="cd00209">
    <property type="entry name" value="DHFR"/>
    <property type="match status" value="1"/>
</dbReference>
<dbReference type="OrthoDB" id="414698at2759"/>
<dbReference type="GO" id="GO:0006730">
    <property type="term" value="P:one-carbon metabolic process"/>
    <property type="evidence" value="ECO:0007669"/>
    <property type="project" value="UniProtKB-KW"/>
</dbReference>
<dbReference type="PROSITE" id="PS51330">
    <property type="entry name" value="DHFR_2"/>
    <property type="match status" value="1"/>
</dbReference>
<dbReference type="Pfam" id="PF00186">
    <property type="entry name" value="DHFR_1"/>
    <property type="match status" value="1"/>
</dbReference>
<comment type="caution">
    <text evidence="8">The sequence shown here is derived from an EMBL/GenBank/DDBJ whole genome shotgun (WGS) entry which is preliminary data.</text>
</comment>
<evidence type="ECO:0000256" key="4">
    <source>
        <dbReference type="ARBA" id="ARBA00022563"/>
    </source>
</evidence>
<accession>A0A9N8V331</accession>
<evidence type="ECO:0000259" key="7">
    <source>
        <dbReference type="PROSITE" id="PS51330"/>
    </source>
</evidence>
<dbReference type="EMBL" id="CAJVPK010000049">
    <property type="protein sequence ID" value="CAG8437937.1"/>
    <property type="molecule type" value="Genomic_DNA"/>
</dbReference>
<evidence type="ECO:0000256" key="2">
    <source>
        <dbReference type="ARBA" id="ARBA00012856"/>
    </source>
</evidence>
<dbReference type="InterPro" id="IPR024072">
    <property type="entry name" value="DHFR-like_dom_sf"/>
</dbReference>
<dbReference type="GO" id="GO:0050661">
    <property type="term" value="F:NADP binding"/>
    <property type="evidence" value="ECO:0007669"/>
    <property type="project" value="InterPro"/>
</dbReference>
<gene>
    <name evidence="8" type="ORF">DEBURN_LOCUS1187</name>
</gene>
<dbReference type="EC" id="1.5.1.3" evidence="2"/>
<evidence type="ECO:0000256" key="5">
    <source>
        <dbReference type="ARBA" id="ARBA00022857"/>
    </source>
</evidence>
<evidence type="ECO:0000256" key="6">
    <source>
        <dbReference type="ARBA" id="ARBA00023002"/>
    </source>
</evidence>
<proteinExistence type="predicted"/>
<name>A0A9N8V331_9GLOM</name>
<dbReference type="SUPFAM" id="SSF53597">
    <property type="entry name" value="Dihydrofolate reductase-like"/>
    <property type="match status" value="1"/>
</dbReference>
<evidence type="ECO:0000313" key="8">
    <source>
        <dbReference type="EMBL" id="CAG8437937.1"/>
    </source>
</evidence>
<dbReference type="Proteomes" id="UP000789706">
    <property type="component" value="Unassembled WGS sequence"/>
</dbReference>
<dbReference type="GO" id="GO:0005739">
    <property type="term" value="C:mitochondrion"/>
    <property type="evidence" value="ECO:0007669"/>
    <property type="project" value="TreeGrafter"/>
</dbReference>
<dbReference type="GO" id="GO:0046654">
    <property type="term" value="P:tetrahydrofolate biosynthetic process"/>
    <property type="evidence" value="ECO:0007669"/>
    <property type="project" value="InterPro"/>
</dbReference>
<dbReference type="GO" id="GO:0004146">
    <property type="term" value="F:dihydrofolate reductase activity"/>
    <property type="evidence" value="ECO:0007669"/>
    <property type="project" value="UniProtKB-EC"/>
</dbReference>
<dbReference type="AlphaFoldDB" id="A0A9N8V331"/>
<evidence type="ECO:0000256" key="3">
    <source>
        <dbReference type="ARBA" id="ARBA00018886"/>
    </source>
</evidence>
<dbReference type="InterPro" id="IPR001796">
    <property type="entry name" value="DHFR_dom"/>
</dbReference>
<evidence type="ECO:0000256" key="1">
    <source>
        <dbReference type="ARBA" id="ARBA00004903"/>
    </source>
</evidence>
<sequence>MGRLTWESIPEKYQPLKNRLNIIISSRMKSDDDSNKGGYLIYPSLEKAIQDLEIDLQIFRIFIIGGSKLYEEAINSTSCKYILLTKIYKEFKCDRFFPQIDENVYSLVDHLELEKFVGETVPQGKQLDSDIEYEFLMYKRIK</sequence>
<dbReference type="Gene3D" id="3.40.430.10">
    <property type="entry name" value="Dihydrofolate Reductase, subunit A"/>
    <property type="match status" value="1"/>
</dbReference>
<keyword evidence="4" id="KW-0554">One-carbon metabolism</keyword>
<organism evidence="8 9">
    <name type="scientific">Diversispora eburnea</name>
    <dbReference type="NCBI Taxonomy" id="1213867"/>
    <lineage>
        <taxon>Eukaryota</taxon>
        <taxon>Fungi</taxon>
        <taxon>Fungi incertae sedis</taxon>
        <taxon>Mucoromycota</taxon>
        <taxon>Glomeromycotina</taxon>
        <taxon>Glomeromycetes</taxon>
        <taxon>Diversisporales</taxon>
        <taxon>Diversisporaceae</taxon>
        <taxon>Diversispora</taxon>
    </lineage>
</organism>
<keyword evidence="6" id="KW-0560">Oxidoreductase</keyword>
<dbReference type="GO" id="GO:0046655">
    <property type="term" value="P:folic acid metabolic process"/>
    <property type="evidence" value="ECO:0007669"/>
    <property type="project" value="TreeGrafter"/>
</dbReference>
<dbReference type="GO" id="GO:0046452">
    <property type="term" value="P:dihydrofolate metabolic process"/>
    <property type="evidence" value="ECO:0007669"/>
    <property type="project" value="TreeGrafter"/>
</dbReference>